<dbReference type="PANTHER" id="PTHR45138:SF9">
    <property type="entry name" value="DIGUANYLATE CYCLASE DGCM-RELATED"/>
    <property type="match status" value="1"/>
</dbReference>
<evidence type="ECO:0000259" key="2">
    <source>
        <dbReference type="PROSITE" id="PS50887"/>
    </source>
</evidence>
<protein>
    <submittedName>
        <fullName evidence="3">GGDEF domain-containing protein</fullName>
    </submittedName>
</protein>
<dbReference type="SUPFAM" id="SSF55073">
    <property type="entry name" value="Nucleotide cyclase"/>
    <property type="match status" value="1"/>
</dbReference>
<dbReference type="InterPro" id="IPR000160">
    <property type="entry name" value="GGDEF_dom"/>
</dbReference>
<dbReference type="SMART" id="SM00267">
    <property type="entry name" value="GGDEF"/>
    <property type="match status" value="1"/>
</dbReference>
<dbReference type="InterPro" id="IPR029787">
    <property type="entry name" value="Nucleotide_cyclase"/>
</dbReference>
<reference evidence="4" key="1">
    <citation type="journal article" date="2019" name="Int. J. Syst. Evol. Microbiol.">
        <title>The Global Catalogue of Microorganisms (GCM) 10K type strain sequencing project: providing services to taxonomists for standard genome sequencing and annotation.</title>
        <authorList>
            <consortium name="The Broad Institute Genomics Platform"/>
            <consortium name="The Broad Institute Genome Sequencing Center for Infectious Disease"/>
            <person name="Wu L."/>
            <person name="Ma J."/>
        </authorList>
    </citation>
    <scope>NUCLEOTIDE SEQUENCE [LARGE SCALE GENOMIC DNA]</scope>
    <source>
        <strain evidence="4">CCM 8897</strain>
    </source>
</reference>
<dbReference type="PANTHER" id="PTHR45138">
    <property type="entry name" value="REGULATORY COMPONENTS OF SENSORY TRANSDUCTION SYSTEM"/>
    <property type="match status" value="1"/>
</dbReference>
<feature type="transmembrane region" description="Helical" evidence="1">
    <location>
        <begin position="148"/>
        <end position="166"/>
    </location>
</feature>
<evidence type="ECO:0000313" key="4">
    <source>
        <dbReference type="Proteomes" id="UP001596310"/>
    </source>
</evidence>
<dbReference type="NCBIfam" id="TIGR00254">
    <property type="entry name" value="GGDEF"/>
    <property type="match status" value="1"/>
</dbReference>
<sequence>MTWSNWLVPPFPTSIFFVLGFLTLYQVSYSWITTQLHDHHVQINDDTFNTWYGVFYMLVFVFALQSLVVGQSNSWEFMNFELIAVTFCAYFLNIRIPVYFLFPIVLVYMAFNGSYIYWQSWGHALTLMTFFWVLNLIRRKLADRRYNLALYLAVTVPFGGALWLWMKWKFTLSWETFAQEWLYLTVFEILLYSYLDMLSRDSQSKLRLARLDSHDALTGIENYEAYRNDVHQLFAESRENGQGLAMMMFDIDHFKQVNDTYGHLAGDRVLQQLAKTVARIASQADPAIKVYRTGGEEFNLLFPNYSLAETNAIVDQIFTVINHLPITLDDGRLIQVTISVGVSAVVADDQTSLDFYNRVDHNLYQSKREGRQLITRH</sequence>
<accession>A0ABW1USS7</accession>
<proteinExistence type="predicted"/>
<dbReference type="Pfam" id="PF00990">
    <property type="entry name" value="GGDEF"/>
    <property type="match status" value="1"/>
</dbReference>
<keyword evidence="1" id="KW-0812">Transmembrane</keyword>
<dbReference type="PROSITE" id="PS50887">
    <property type="entry name" value="GGDEF"/>
    <property type="match status" value="1"/>
</dbReference>
<keyword evidence="1" id="KW-1133">Transmembrane helix</keyword>
<dbReference type="InterPro" id="IPR043128">
    <property type="entry name" value="Rev_trsase/Diguanyl_cyclase"/>
</dbReference>
<dbReference type="Proteomes" id="UP001596310">
    <property type="component" value="Unassembled WGS sequence"/>
</dbReference>
<dbReference type="Gene3D" id="3.30.70.270">
    <property type="match status" value="1"/>
</dbReference>
<feature type="transmembrane region" description="Helical" evidence="1">
    <location>
        <begin position="12"/>
        <end position="32"/>
    </location>
</feature>
<dbReference type="InterPro" id="IPR050469">
    <property type="entry name" value="Diguanylate_Cyclase"/>
</dbReference>
<feature type="transmembrane region" description="Helical" evidence="1">
    <location>
        <begin position="181"/>
        <end position="198"/>
    </location>
</feature>
<feature type="transmembrane region" description="Helical" evidence="1">
    <location>
        <begin position="82"/>
        <end position="110"/>
    </location>
</feature>
<gene>
    <name evidence="3" type="ORF">ACFQHW_08935</name>
</gene>
<feature type="transmembrane region" description="Helical" evidence="1">
    <location>
        <begin position="52"/>
        <end position="70"/>
    </location>
</feature>
<dbReference type="EMBL" id="JBHSSM010000019">
    <property type="protein sequence ID" value="MFC6315685.1"/>
    <property type="molecule type" value="Genomic_DNA"/>
</dbReference>
<keyword evidence="4" id="KW-1185">Reference proteome</keyword>
<comment type="caution">
    <text evidence="3">The sequence shown here is derived from an EMBL/GenBank/DDBJ whole genome shotgun (WGS) entry which is preliminary data.</text>
</comment>
<name>A0ABW1USS7_9LACO</name>
<evidence type="ECO:0000313" key="3">
    <source>
        <dbReference type="EMBL" id="MFC6315685.1"/>
    </source>
</evidence>
<dbReference type="CDD" id="cd01949">
    <property type="entry name" value="GGDEF"/>
    <property type="match status" value="1"/>
</dbReference>
<keyword evidence="1" id="KW-0472">Membrane</keyword>
<feature type="domain" description="GGDEF" evidence="2">
    <location>
        <begin position="242"/>
        <end position="377"/>
    </location>
</feature>
<evidence type="ECO:0000256" key="1">
    <source>
        <dbReference type="SAM" id="Phobius"/>
    </source>
</evidence>
<feature type="transmembrane region" description="Helical" evidence="1">
    <location>
        <begin position="116"/>
        <end position="136"/>
    </location>
</feature>
<organism evidence="3 4">
    <name type="scientific">Lapidilactobacillus achengensis</name>
    <dbReference type="NCBI Taxonomy" id="2486000"/>
    <lineage>
        <taxon>Bacteria</taxon>
        <taxon>Bacillati</taxon>
        <taxon>Bacillota</taxon>
        <taxon>Bacilli</taxon>
        <taxon>Lactobacillales</taxon>
        <taxon>Lactobacillaceae</taxon>
        <taxon>Lapidilactobacillus</taxon>
    </lineage>
</organism>
<dbReference type="RefSeq" id="WP_125600614.1">
    <property type="nucleotide sequence ID" value="NZ_JBHSSM010000019.1"/>
</dbReference>